<protein>
    <submittedName>
        <fullName evidence="1">Uncharacterized protein</fullName>
    </submittedName>
</protein>
<evidence type="ECO:0000313" key="1">
    <source>
        <dbReference type="EMBL" id="GAI72673.1"/>
    </source>
</evidence>
<feature type="non-terminal residue" evidence="1">
    <location>
        <position position="1"/>
    </location>
</feature>
<proteinExistence type="predicted"/>
<dbReference type="AlphaFoldDB" id="X1QWM6"/>
<organism evidence="1">
    <name type="scientific">marine sediment metagenome</name>
    <dbReference type="NCBI Taxonomy" id="412755"/>
    <lineage>
        <taxon>unclassified sequences</taxon>
        <taxon>metagenomes</taxon>
        <taxon>ecological metagenomes</taxon>
    </lineage>
</organism>
<sequence length="50" mass="6013">EEKGFRTKNQIYDEYKHNIDGSKPTFYYYFENLKLESFLELRNKLGKGCG</sequence>
<reference evidence="1" key="1">
    <citation type="journal article" date="2014" name="Front. Microbiol.">
        <title>High frequency of phylogenetically diverse reductive dehalogenase-homologous genes in deep subseafloor sedimentary metagenomes.</title>
        <authorList>
            <person name="Kawai M."/>
            <person name="Futagami T."/>
            <person name="Toyoda A."/>
            <person name="Takaki Y."/>
            <person name="Nishi S."/>
            <person name="Hori S."/>
            <person name="Arai W."/>
            <person name="Tsubouchi T."/>
            <person name="Morono Y."/>
            <person name="Uchiyama I."/>
            <person name="Ito T."/>
            <person name="Fujiyama A."/>
            <person name="Inagaki F."/>
            <person name="Takami H."/>
        </authorList>
    </citation>
    <scope>NUCLEOTIDE SEQUENCE</scope>
    <source>
        <strain evidence="1">Expedition CK06-06</strain>
    </source>
</reference>
<accession>X1QWM6</accession>
<dbReference type="EMBL" id="BARW01001288">
    <property type="protein sequence ID" value="GAI72673.1"/>
    <property type="molecule type" value="Genomic_DNA"/>
</dbReference>
<name>X1QWM6_9ZZZZ</name>
<comment type="caution">
    <text evidence="1">The sequence shown here is derived from an EMBL/GenBank/DDBJ whole genome shotgun (WGS) entry which is preliminary data.</text>
</comment>
<gene>
    <name evidence="1" type="ORF">S12H4_04257</name>
</gene>